<dbReference type="AlphaFoldDB" id="C4GD19"/>
<comment type="caution">
    <text evidence="3">The sequence shown here is derived from an EMBL/GenBank/DDBJ whole genome shotgun (WGS) entry which is preliminary data.</text>
</comment>
<dbReference type="Proteomes" id="UP000003494">
    <property type="component" value="Unassembled WGS sequence"/>
</dbReference>
<protein>
    <submittedName>
        <fullName evidence="3">Ser/Thr phosphatase family protein</fullName>
    </submittedName>
</protein>
<evidence type="ECO:0000313" key="4">
    <source>
        <dbReference type="Proteomes" id="UP000003494"/>
    </source>
</evidence>
<dbReference type="SUPFAM" id="SSF56300">
    <property type="entry name" value="Metallo-dependent phosphatases"/>
    <property type="match status" value="1"/>
</dbReference>
<accession>C4GD19</accession>
<dbReference type="RefSeq" id="WP_006906859.1">
    <property type="nucleotide sequence ID" value="NZ_GG665867.1"/>
</dbReference>
<dbReference type="STRING" id="626523.GCWU000342_01863"/>
<dbReference type="Gene3D" id="3.60.21.10">
    <property type="match status" value="1"/>
</dbReference>
<dbReference type="InterPro" id="IPR024654">
    <property type="entry name" value="Calcineurin-like_PHP_lpxH"/>
</dbReference>
<organism evidence="3 4">
    <name type="scientific">Shuttleworthella satelles DSM 14600</name>
    <dbReference type="NCBI Taxonomy" id="626523"/>
    <lineage>
        <taxon>Bacteria</taxon>
        <taxon>Bacillati</taxon>
        <taxon>Bacillota</taxon>
        <taxon>Clostridia</taxon>
        <taxon>Lachnospirales</taxon>
        <taxon>Lachnospiraceae</taxon>
        <taxon>Shuttleworthella</taxon>
    </lineage>
</organism>
<dbReference type="EMBL" id="ACIP02000004">
    <property type="protein sequence ID" value="EEP27869.1"/>
    <property type="molecule type" value="Genomic_DNA"/>
</dbReference>
<evidence type="ECO:0000313" key="3">
    <source>
        <dbReference type="EMBL" id="EEP27869.1"/>
    </source>
</evidence>
<evidence type="ECO:0000256" key="1">
    <source>
        <dbReference type="ARBA" id="ARBA00008950"/>
    </source>
</evidence>
<dbReference type="InterPro" id="IPR029052">
    <property type="entry name" value="Metallo-depent_PP-like"/>
</dbReference>
<dbReference type="Pfam" id="PF12850">
    <property type="entry name" value="Metallophos_2"/>
    <property type="match status" value="1"/>
</dbReference>
<dbReference type="HOGENOM" id="CLU_092313_0_0_9"/>
<reference evidence="3" key="1">
    <citation type="submission" date="2009-04" db="EMBL/GenBank/DDBJ databases">
        <authorList>
            <person name="Weinstock G."/>
            <person name="Sodergren E."/>
            <person name="Clifton S."/>
            <person name="Fulton L."/>
            <person name="Fulton B."/>
            <person name="Courtney L."/>
            <person name="Fronick C."/>
            <person name="Harrison M."/>
            <person name="Strong C."/>
            <person name="Farmer C."/>
            <person name="Delahaunty K."/>
            <person name="Markovic C."/>
            <person name="Hall O."/>
            <person name="Minx P."/>
            <person name="Tomlinson C."/>
            <person name="Mitreva M."/>
            <person name="Nelson J."/>
            <person name="Hou S."/>
            <person name="Wollam A."/>
            <person name="Pepin K.H."/>
            <person name="Johnson M."/>
            <person name="Bhonagiri V."/>
            <person name="Nash W.E."/>
            <person name="Warren W."/>
            <person name="Chinwalla A."/>
            <person name="Mardis E.R."/>
            <person name="Wilson R.K."/>
        </authorList>
    </citation>
    <scope>NUCLEOTIDE SEQUENCE [LARGE SCALE GENOMIC DNA]</scope>
    <source>
        <strain evidence="3">DSM 14600</strain>
    </source>
</reference>
<feature type="domain" description="Calcineurin-like phosphoesterase" evidence="2">
    <location>
        <begin position="8"/>
        <end position="150"/>
    </location>
</feature>
<comment type="similarity">
    <text evidence="1">Belongs to the metallophosphoesterase superfamily. YfcE family.</text>
</comment>
<proteinExistence type="inferred from homology"/>
<keyword evidence="4" id="KW-1185">Reference proteome</keyword>
<evidence type="ECO:0000259" key="2">
    <source>
        <dbReference type="Pfam" id="PF12850"/>
    </source>
</evidence>
<name>C4GD19_9FIRM</name>
<gene>
    <name evidence="3" type="ORF">GCWU000342_01863</name>
</gene>
<dbReference type="eggNOG" id="COG4186">
    <property type="taxonomic scope" value="Bacteria"/>
</dbReference>
<sequence>MSRKLYISDCHFFHKALLTSMDRRPFEDLDQMHACMIRQWKAAVGPRDEVYILGDFSYGKGQETMEILDQLPGRLHLVIGNHDQWFRKLDQKHLSRFVWAAPYKEIRDQGRHVILSHYPTFCYNGQYHVGKDGSANVYMLYGHVHDTRDERLVHHFLRQSQQMEVRGRDGTVRQLPCQMINTFCVFSDYRPRTLSEWIAIDAERRKKLDLETADMEEILRPDWGKRDRGNQGKTQG</sequence>